<evidence type="ECO:0000256" key="7">
    <source>
        <dbReference type="ARBA" id="ARBA00023141"/>
    </source>
</evidence>
<keyword evidence="7 9" id="KW-0057">Aromatic amino acid biosynthesis</keyword>
<comment type="pathway">
    <text evidence="2 9">Amino-acid biosynthesis; L-tryptophan biosynthesis; L-tryptophan from chorismate: step 3/5.</text>
</comment>
<protein>
    <recommendedName>
        <fullName evidence="4 9">N-(5'-phosphoribosyl)anthranilate isomerase</fullName>
        <shortName evidence="9">PRAI</shortName>
        <ecNumber evidence="3 9">5.3.1.24</ecNumber>
    </recommendedName>
</protein>
<gene>
    <name evidence="9" type="primary">trpF</name>
    <name evidence="11" type="ORF">AB1471_08200</name>
</gene>
<evidence type="ECO:0000256" key="9">
    <source>
        <dbReference type="HAMAP-Rule" id="MF_00135"/>
    </source>
</evidence>
<accession>A0ABV3Q369</accession>
<dbReference type="EMBL" id="JBFMIA010000005">
    <property type="protein sequence ID" value="MEW9501783.1"/>
    <property type="molecule type" value="Genomic_DNA"/>
</dbReference>
<evidence type="ECO:0000259" key="10">
    <source>
        <dbReference type="Pfam" id="PF00697"/>
    </source>
</evidence>
<dbReference type="EC" id="5.3.1.24" evidence="3 9"/>
<comment type="catalytic activity">
    <reaction evidence="1 9">
        <text>N-(5-phospho-beta-D-ribosyl)anthranilate = 1-(2-carboxyphenylamino)-1-deoxy-D-ribulose 5-phosphate</text>
        <dbReference type="Rhea" id="RHEA:21540"/>
        <dbReference type="ChEBI" id="CHEBI:18277"/>
        <dbReference type="ChEBI" id="CHEBI:58613"/>
        <dbReference type="EC" id="5.3.1.24"/>
    </reaction>
</comment>
<comment type="caution">
    <text evidence="11">The sequence shown here is derived from an EMBL/GenBank/DDBJ whole genome shotgun (WGS) entry which is preliminary data.</text>
</comment>
<dbReference type="HAMAP" id="MF_00135">
    <property type="entry name" value="PRAI"/>
    <property type="match status" value="1"/>
</dbReference>
<dbReference type="RefSeq" id="WP_367779267.1">
    <property type="nucleotide sequence ID" value="NZ_JBFMIA010000005.1"/>
</dbReference>
<feature type="domain" description="N-(5'phosphoribosyl) anthranilate isomerase (PRAI)" evidence="10">
    <location>
        <begin position="3"/>
        <end position="195"/>
    </location>
</feature>
<evidence type="ECO:0000313" key="11">
    <source>
        <dbReference type="EMBL" id="MEW9501783.1"/>
    </source>
</evidence>
<keyword evidence="8 9" id="KW-0413">Isomerase</keyword>
<evidence type="ECO:0000256" key="3">
    <source>
        <dbReference type="ARBA" id="ARBA00012572"/>
    </source>
</evidence>
<dbReference type="Pfam" id="PF00697">
    <property type="entry name" value="PRAI"/>
    <property type="match status" value="1"/>
</dbReference>
<comment type="similarity">
    <text evidence="9">Belongs to the TrpF family.</text>
</comment>
<dbReference type="InterPro" id="IPR044643">
    <property type="entry name" value="TrpF_fam"/>
</dbReference>
<keyword evidence="12" id="KW-1185">Reference proteome</keyword>
<sequence>MKVKICGLQQEEHVRESVSSGADFIGFVFAPSKRNVSIEQAQKLVAMLPSTVKSVGVFVNPTKEELEETIQQVGLDIVQLHGDETAEFCASISKPVIKAFSINSVEDFDQTNDYPVDYHLVDAPGSTYRGGSGHTFDWSLIQNQQKKTSLILAGGLSVENITQAIKTVKPYAVDVSSGVETDGVKDGQKIQEFIQRAKAGSEQS</sequence>
<dbReference type="PANTHER" id="PTHR42894:SF1">
    <property type="entry name" value="N-(5'-PHOSPHORIBOSYL)ANTHRANILATE ISOMERASE"/>
    <property type="match status" value="1"/>
</dbReference>
<dbReference type="SUPFAM" id="SSF51366">
    <property type="entry name" value="Ribulose-phoshate binding barrel"/>
    <property type="match status" value="1"/>
</dbReference>
<evidence type="ECO:0000256" key="5">
    <source>
        <dbReference type="ARBA" id="ARBA00022605"/>
    </source>
</evidence>
<dbReference type="Proteomes" id="UP001556040">
    <property type="component" value="Unassembled WGS sequence"/>
</dbReference>
<evidence type="ECO:0000256" key="8">
    <source>
        <dbReference type="ARBA" id="ARBA00023235"/>
    </source>
</evidence>
<evidence type="ECO:0000256" key="6">
    <source>
        <dbReference type="ARBA" id="ARBA00022822"/>
    </source>
</evidence>
<dbReference type="InterPro" id="IPR013785">
    <property type="entry name" value="Aldolase_TIM"/>
</dbReference>
<reference evidence="11 12" key="1">
    <citation type="journal article" date="1979" name="Int. J. Syst. Evol. Microbiol.">
        <title>Bacillus globisporus subsp. marinus subsp. nov.</title>
        <authorList>
            <person name="Liu H."/>
        </authorList>
    </citation>
    <scope>NUCLEOTIDE SEQUENCE [LARGE SCALE GENOMIC DNA]</scope>
    <source>
        <strain evidence="11 12">DSM 1297</strain>
    </source>
</reference>
<dbReference type="GO" id="GO:0004640">
    <property type="term" value="F:phosphoribosylanthranilate isomerase activity"/>
    <property type="evidence" value="ECO:0007669"/>
    <property type="project" value="UniProtKB-EC"/>
</dbReference>
<keyword evidence="5 9" id="KW-0028">Amino-acid biosynthesis</keyword>
<name>A0ABV3Q369_9BACL</name>
<evidence type="ECO:0000256" key="4">
    <source>
        <dbReference type="ARBA" id="ARBA00022272"/>
    </source>
</evidence>
<dbReference type="InterPro" id="IPR001240">
    <property type="entry name" value="PRAI_dom"/>
</dbReference>
<organism evidence="11 12">
    <name type="scientific">Jeotgalibacillus marinus</name>
    <dbReference type="NCBI Taxonomy" id="86667"/>
    <lineage>
        <taxon>Bacteria</taxon>
        <taxon>Bacillati</taxon>
        <taxon>Bacillota</taxon>
        <taxon>Bacilli</taxon>
        <taxon>Bacillales</taxon>
        <taxon>Caryophanaceae</taxon>
        <taxon>Jeotgalibacillus</taxon>
    </lineage>
</organism>
<proteinExistence type="inferred from homology"/>
<dbReference type="Gene3D" id="3.20.20.70">
    <property type="entry name" value="Aldolase class I"/>
    <property type="match status" value="1"/>
</dbReference>
<dbReference type="NCBIfam" id="NF002298">
    <property type="entry name" value="PRK01222.1-4"/>
    <property type="match status" value="1"/>
</dbReference>
<keyword evidence="6 9" id="KW-0822">Tryptophan biosynthesis</keyword>
<dbReference type="CDD" id="cd00405">
    <property type="entry name" value="PRAI"/>
    <property type="match status" value="1"/>
</dbReference>
<evidence type="ECO:0000313" key="12">
    <source>
        <dbReference type="Proteomes" id="UP001556040"/>
    </source>
</evidence>
<evidence type="ECO:0000256" key="1">
    <source>
        <dbReference type="ARBA" id="ARBA00001164"/>
    </source>
</evidence>
<dbReference type="InterPro" id="IPR011060">
    <property type="entry name" value="RibuloseP-bd_barrel"/>
</dbReference>
<dbReference type="PANTHER" id="PTHR42894">
    <property type="entry name" value="N-(5'-PHOSPHORIBOSYL)ANTHRANILATE ISOMERASE"/>
    <property type="match status" value="1"/>
</dbReference>
<dbReference type="NCBIfam" id="NF002300">
    <property type="entry name" value="PRK01222.1-7"/>
    <property type="match status" value="1"/>
</dbReference>
<evidence type="ECO:0000256" key="2">
    <source>
        <dbReference type="ARBA" id="ARBA00004664"/>
    </source>
</evidence>